<feature type="coiled-coil region" evidence="1">
    <location>
        <begin position="262"/>
        <end position="289"/>
    </location>
</feature>
<dbReference type="SUPFAM" id="SSF56112">
    <property type="entry name" value="Protein kinase-like (PK-like)"/>
    <property type="match status" value="1"/>
</dbReference>
<feature type="compositionally biased region" description="Polar residues" evidence="2">
    <location>
        <begin position="893"/>
        <end position="905"/>
    </location>
</feature>
<feature type="domain" description="Protein kinase" evidence="3">
    <location>
        <begin position="544"/>
        <end position="863"/>
    </location>
</feature>
<evidence type="ECO:0000259" key="3">
    <source>
        <dbReference type="PROSITE" id="PS50011"/>
    </source>
</evidence>
<comment type="caution">
    <text evidence="4">The sequence shown here is derived from an EMBL/GenBank/DDBJ whole genome shotgun (WGS) entry which is preliminary data.</text>
</comment>
<dbReference type="GO" id="GO:0004674">
    <property type="term" value="F:protein serine/threonine kinase activity"/>
    <property type="evidence" value="ECO:0007669"/>
    <property type="project" value="TreeGrafter"/>
</dbReference>
<dbReference type="Gene3D" id="1.10.510.10">
    <property type="entry name" value="Transferase(Phosphotransferase) domain 1"/>
    <property type="match status" value="1"/>
</dbReference>
<feature type="region of interest" description="Disordered" evidence="2">
    <location>
        <begin position="885"/>
        <end position="905"/>
    </location>
</feature>
<dbReference type="InterPro" id="IPR011009">
    <property type="entry name" value="Kinase-like_dom_sf"/>
</dbReference>
<dbReference type="Proteomes" id="UP000231358">
    <property type="component" value="Unassembled WGS sequence"/>
</dbReference>
<evidence type="ECO:0000256" key="2">
    <source>
        <dbReference type="SAM" id="MobiDB-lite"/>
    </source>
</evidence>
<dbReference type="Pfam" id="PF26616">
    <property type="entry name" value="CorA-like"/>
    <property type="match status" value="1"/>
</dbReference>
<dbReference type="PANTHER" id="PTHR24359:SF1">
    <property type="entry name" value="INHIBITOR OF NUCLEAR FACTOR KAPPA-B KINASE EPSILON SUBUNIT HOMOLOG 1-RELATED"/>
    <property type="match status" value="1"/>
</dbReference>
<keyword evidence="1" id="KW-0175">Coiled coil</keyword>
<dbReference type="PROSITE" id="PS50011">
    <property type="entry name" value="PROTEIN_KINASE_DOM"/>
    <property type="match status" value="1"/>
</dbReference>
<accession>A0A2G7G7L9</accession>
<evidence type="ECO:0000313" key="5">
    <source>
        <dbReference type="Proteomes" id="UP000231358"/>
    </source>
</evidence>
<dbReference type="EMBL" id="NEXV01000092">
    <property type="protein sequence ID" value="PIG88834.1"/>
    <property type="molecule type" value="Genomic_DNA"/>
</dbReference>
<feature type="region of interest" description="Disordered" evidence="2">
    <location>
        <begin position="364"/>
        <end position="392"/>
    </location>
</feature>
<name>A0A2G7G7L9_9EURO</name>
<evidence type="ECO:0000256" key="1">
    <source>
        <dbReference type="SAM" id="Coils"/>
    </source>
</evidence>
<sequence length="973" mass="111281">MDPICASSRVDQFLEEKIKARTNSLFKSRNDVAQLLVYLLSSSKDTCGRRTLQTKQPIPINHVSELKRLQQEETTACAQVYTVAQLRSWTTLNISSELFHYLLEAHNVFPYFWKSVLTFGIKVVENEYAFPPFLENEVSQCLSGSESEGEVMTPHFSVHERLIADGLRSWMDYMAWLESECKQKADRLIVWDVEDRDKHMTYFKVEDRQRLKQLGDYITDLIVVLQTAVNTIGRIGKSCQRHCKMSCAVRDDCFCSSMIGEFVEYETEARAYLERAKVLQERVQSTEQLLTDLLSFEETRALKQLARASHVETKALKELAQTSQEESHHLAELAKRSAEDAAAVKMLSLVGLVYLPTTIVAINPRPQPDSPKRYPPAMSPPMSREGSHASQDSFSSLASTLDRIRECTIKLAFIPRSIIDAEINEKAVRDILAEKNIGNKFRRAELAKKIVQSAQKLFTILVMSKKVDYINTFLNRGIHDDDLPFKLDGNVLRTSQGQEVLVPENWDYEDLEALEAKQWRVLVPVFRQGVHYDFPEQQIFPFVGKESAKSAEGGFGRVSCERIHADHHEFCEPPESKSQGCKVAIKTLISRKRHLFERERYFLQTLGSAGPHQHLINLLCTYSFKKDNHLVFPCADENLREHWKRTELPDWNSQNILWWLKQMVGIASGLSVIHKLTRAGKRSSKKLYGRHGDIKPENIIWFKKRPGCTDPNGILLITDLGLAKLHRFESRSNDLDATTCNTYSPPRRPGERITRAFDIWSLGCLYLEFATYAICGEEAIEEFAHLRGKDDPSYIINTDCFYSIDHTRVRPSVDEWVLKLKKEPRCSPVLCDLLDLIMSQMIRIEPRERSSAQTIYRRLNSMFEEAESNPHYLLGDYDMSPRLELEDPKESTEASPSARNVSLGSSSTYFTPNGHSLGDAVHNARLLHLNRLDSGMQSRLMLDSDDSWSMIDPAVVNPALIEIGTHYSPFVQR</sequence>
<keyword evidence="4" id="KW-0808">Transferase</keyword>
<organism evidence="4 5">
    <name type="scientific">Aspergillus arachidicola</name>
    <dbReference type="NCBI Taxonomy" id="656916"/>
    <lineage>
        <taxon>Eukaryota</taxon>
        <taxon>Fungi</taxon>
        <taxon>Dikarya</taxon>
        <taxon>Ascomycota</taxon>
        <taxon>Pezizomycotina</taxon>
        <taxon>Eurotiomycetes</taxon>
        <taxon>Eurotiomycetidae</taxon>
        <taxon>Eurotiales</taxon>
        <taxon>Aspergillaceae</taxon>
        <taxon>Aspergillus</taxon>
        <taxon>Aspergillus subgen. Circumdati</taxon>
    </lineage>
</organism>
<dbReference type="SMART" id="SM00220">
    <property type="entry name" value="S_TKc"/>
    <property type="match status" value="1"/>
</dbReference>
<keyword evidence="5" id="KW-1185">Reference proteome</keyword>
<keyword evidence="4" id="KW-0418">Kinase</keyword>
<dbReference type="InterPro" id="IPR058257">
    <property type="entry name" value="CorA-like_dom"/>
</dbReference>
<evidence type="ECO:0000313" key="4">
    <source>
        <dbReference type="EMBL" id="PIG88834.1"/>
    </source>
</evidence>
<dbReference type="AlphaFoldDB" id="A0A2G7G7L9"/>
<dbReference type="GO" id="GO:0005524">
    <property type="term" value="F:ATP binding"/>
    <property type="evidence" value="ECO:0007669"/>
    <property type="project" value="InterPro"/>
</dbReference>
<dbReference type="PANTHER" id="PTHR24359">
    <property type="entry name" value="SERINE/THREONINE-PROTEIN KINASE SBK1"/>
    <property type="match status" value="1"/>
</dbReference>
<gene>
    <name evidence="4" type="ORF">AARAC_007018</name>
</gene>
<dbReference type="InterPro" id="IPR000719">
    <property type="entry name" value="Prot_kinase_dom"/>
</dbReference>
<protein>
    <submittedName>
        <fullName evidence="4">Protein kinase domain-containing protein</fullName>
    </submittedName>
</protein>
<proteinExistence type="predicted"/>
<reference evidence="4 5" key="1">
    <citation type="submission" date="2017-05" db="EMBL/GenBank/DDBJ databases">
        <title>Genome sequence for an aflatoxigenic pathogen of Argentinian peanut, Aspergillus arachidicola.</title>
        <authorList>
            <person name="Moore G."/>
            <person name="Beltz S.B."/>
            <person name="Mack B.M."/>
        </authorList>
    </citation>
    <scope>NUCLEOTIDE SEQUENCE [LARGE SCALE GENOMIC DNA]</scope>
    <source>
        <strain evidence="4 5">CBS 117610</strain>
    </source>
</reference>
<dbReference type="Pfam" id="PF00069">
    <property type="entry name" value="Pkinase"/>
    <property type="match status" value="1"/>
</dbReference>
<feature type="compositionally biased region" description="Pro residues" evidence="2">
    <location>
        <begin position="365"/>
        <end position="379"/>
    </location>
</feature>